<evidence type="ECO:0000313" key="3">
    <source>
        <dbReference type="Proteomes" id="UP000320179"/>
    </source>
</evidence>
<organism evidence="2 3">
    <name type="scientific">Myxococcus xanthus</name>
    <dbReference type="NCBI Taxonomy" id="34"/>
    <lineage>
        <taxon>Bacteria</taxon>
        <taxon>Pseudomonadati</taxon>
        <taxon>Myxococcota</taxon>
        <taxon>Myxococcia</taxon>
        <taxon>Myxococcales</taxon>
        <taxon>Cystobacterineae</taxon>
        <taxon>Myxococcaceae</taxon>
        <taxon>Myxococcus</taxon>
    </lineage>
</organism>
<dbReference type="Pfam" id="PF19289">
    <property type="entry name" value="PmbA_TldD_3rd"/>
    <property type="match status" value="1"/>
</dbReference>
<dbReference type="SUPFAM" id="SSF111283">
    <property type="entry name" value="Putative modulator of DNA gyrase, PmbA/TldD"/>
    <property type="match status" value="1"/>
</dbReference>
<gene>
    <name evidence="2" type="ORF">BHS09_07990</name>
</gene>
<dbReference type="GO" id="GO:0008237">
    <property type="term" value="F:metallopeptidase activity"/>
    <property type="evidence" value="ECO:0007669"/>
    <property type="project" value="InterPro"/>
</dbReference>
<dbReference type="AlphaFoldDB" id="A0AAE6G7D9"/>
<dbReference type="Proteomes" id="UP000320179">
    <property type="component" value="Chromosome"/>
</dbReference>
<dbReference type="InterPro" id="IPR047657">
    <property type="entry name" value="PmbA"/>
</dbReference>
<dbReference type="PANTHER" id="PTHR43421">
    <property type="entry name" value="METALLOPROTEASE PMBA"/>
    <property type="match status" value="1"/>
</dbReference>
<proteinExistence type="predicted"/>
<dbReference type="GO" id="GO:0006508">
    <property type="term" value="P:proteolysis"/>
    <property type="evidence" value="ECO:0007669"/>
    <property type="project" value="InterPro"/>
</dbReference>
<dbReference type="RefSeq" id="WP_140797588.1">
    <property type="nucleotide sequence ID" value="NZ_CP017173.1"/>
</dbReference>
<dbReference type="PANTHER" id="PTHR43421:SF1">
    <property type="entry name" value="METALLOPROTEASE PMBA"/>
    <property type="match status" value="1"/>
</dbReference>
<feature type="domain" description="Metalloprotease TldD/E C-terminal" evidence="1">
    <location>
        <begin position="222"/>
        <end position="425"/>
    </location>
</feature>
<accession>A0AAE6G7D9</accession>
<sequence length="439" mass="45705">MPGVDERTCAGVDLVALRDAACSAAVKGELFLSAERRLNLELEARTGAFTTSTGESLWASARVQRVDGVGMSSRHVSAPGELSSLLEGAAAAAPMAGALPEPLAPGAASSPVALPALSRVRAQAWAARVSSTVVPRTGIVQALVLSQSETWTAHVLAGASRAHVESREEVFVRCETERGAVVDAVALGAGQGAHALEALRSRLAEAFDALEGPVDAVDPALPLVLRPAVAAPLVAGLVWMLRGDVAAATPALARALGRKLFPSVLGLEDDAAHPQGTRRRALDDEGMPMHPVRLVDEGRLSGFLHTASTAPRLGGVSNGRALRSMLAGPTPNALNPFVMPRADPLPAHYTELIARVETFTTMPRPGTVTLVAGGWEVRDGRRVRRIAPVELELPVLETFRALRGVGTDLTFFPTAEGCGTPTLVFPPLLSGAQGGQAAR</sequence>
<dbReference type="InterPro" id="IPR036059">
    <property type="entry name" value="TldD/PmbA_sf"/>
</dbReference>
<dbReference type="EMBL" id="CP017174">
    <property type="protein sequence ID" value="QDE72334.1"/>
    <property type="molecule type" value="Genomic_DNA"/>
</dbReference>
<dbReference type="InterPro" id="IPR045569">
    <property type="entry name" value="Metalloprtase-TldD/E_C"/>
</dbReference>
<name>A0AAE6G7D9_MYXXA</name>
<evidence type="ECO:0000259" key="1">
    <source>
        <dbReference type="Pfam" id="PF19289"/>
    </source>
</evidence>
<protein>
    <submittedName>
        <fullName evidence="2">TldD/PmbA family protein</fullName>
    </submittedName>
</protein>
<dbReference type="GO" id="GO:0005829">
    <property type="term" value="C:cytosol"/>
    <property type="evidence" value="ECO:0007669"/>
    <property type="project" value="TreeGrafter"/>
</dbReference>
<evidence type="ECO:0000313" key="2">
    <source>
        <dbReference type="EMBL" id="QDE72334.1"/>
    </source>
</evidence>
<reference evidence="2 3" key="1">
    <citation type="journal article" date="2019" name="Science">
        <title>Social genes are selection hotspots in kin groups of a soil microbe.</title>
        <authorList>
            <person name="Wielgoss S."/>
            <person name="Wolfensberger R."/>
            <person name="Sun L."/>
            <person name="Fiegna F."/>
            <person name="Velicer G.J."/>
        </authorList>
    </citation>
    <scope>NUCLEOTIDE SEQUENCE [LARGE SCALE GENOMIC DNA]</scope>
    <source>
        <strain evidence="2 3">MC3.5.9c15</strain>
    </source>
</reference>